<proteinExistence type="inferred from homology"/>
<evidence type="ECO:0000256" key="8">
    <source>
        <dbReference type="ARBA" id="ARBA00022989"/>
    </source>
</evidence>
<dbReference type="GO" id="GO:0005524">
    <property type="term" value="F:ATP binding"/>
    <property type="evidence" value="ECO:0007669"/>
    <property type="project" value="UniProtKB-KW"/>
</dbReference>
<dbReference type="PANTHER" id="PTHR24220:SF86">
    <property type="entry name" value="ABC TRANSPORTER ABCH.1"/>
    <property type="match status" value="1"/>
</dbReference>
<evidence type="ECO:0000256" key="9">
    <source>
        <dbReference type="ARBA" id="ARBA00023136"/>
    </source>
</evidence>
<name>A0A2T2WQ00_9FIRM</name>
<feature type="transmembrane region" description="Helical" evidence="11">
    <location>
        <begin position="587"/>
        <end position="611"/>
    </location>
</feature>
<keyword evidence="7 13" id="KW-0067">ATP-binding</keyword>
<comment type="subcellular location">
    <subcellularLocation>
        <location evidence="1">Cell inner membrane</location>
        <topology evidence="1">Multi-pass membrane protein</topology>
    </subcellularLocation>
</comment>
<keyword evidence="2" id="KW-0813">Transport</keyword>
<feature type="transmembrane region" description="Helical" evidence="11">
    <location>
        <begin position="543"/>
        <end position="567"/>
    </location>
</feature>
<dbReference type="SUPFAM" id="SSF52540">
    <property type="entry name" value="P-loop containing nucleoside triphosphate hydrolases"/>
    <property type="match status" value="1"/>
</dbReference>
<dbReference type="Gene3D" id="3.40.50.300">
    <property type="entry name" value="P-loop containing nucleotide triphosphate hydrolases"/>
    <property type="match status" value="1"/>
</dbReference>
<keyword evidence="4" id="KW-0997">Cell inner membrane</keyword>
<dbReference type="SMART" id="SM00382">
    <property type="entry name" value="AAA"/>
    <property type="match status" value="1"/>
</dbReference>
<dbReference type="InterPro" id="IPR025857">
    <property type="entry name" value="MacB_PCD"/>
</dbReference>
<evidence type="ECO:0000256" key="6">
    <source>
        <dbReference type="ARBA" id="ARBA00022741"/>
    </source>
</evidence>
<gene>
    <name evidence="13" type="ORF">C7B43_19405</name>
</gene>
<dbReference type="FunFam" id="3.40.50.300:FF:000032">
    <property type="entry name" value="Export ABC transporter ATP-binding protein"/>
    <property type="match status" value="1"/>
</dbReference>
<feature type="transmembrane region" description="Helical" evidence="11">
    <location>
        <begin position="269"/>
        <end position="292"/>
    </location>
</feature>
<evidence type="ECO:0000256" key="10">
    <source>
        <dbReference type="ARBA" id="ARBA00038388"/>
    </source>
</evidence>
<evidence type="ECO:0000256" key="1">
    <source>
        <dbReference type="ARBA" id="ARBA00004429"/>
    </source>
</evidence>
<feature type="transmembrane region" description="Helical" evidence="11">
    <location>
        <begin position="631"/>
        <end position="653"/>
    </location>
</feature>
<dbReference type="InterPro" id="IPR017871">
    <property type="entry name" value="ABC_transporter-like_CS"/>
</dbReference>
<keyword evidence="9 11" id="KW-0472">Membrane</keyword>
<dbReference type="InterPro" id="IPR027417">
    <property type="entry name" value="P-loop_NTPase"/>
</dbReference>
<comment type="caution">
    <text evidence="13">The sequence shown here is derived from an EMBL/GenBank/DDBJ whole genome shotgun (WGS) entry which is preliminary data.</text>
</comment>
<dbReference type="EMBL" id="PXYT01000083">
    <property type="protein sequence ID" value="PSR24309.1"/>
    <property type="molecule type" value="Genomic_DNA"/>
</dbReference>
<dbReference type="GO" id="GO:0022857">
    <property type="term" value="F:transmembrane transporter activity"/>
    <property type="evidence" value="ECO:0007669"/>
    <property type="project" value="TreeGrafter"/>
</dbReference>
<evidence type="ECO:0000256" key="4">
    <source>
        <dbReference type="ARBA" id="ARBA00022519"/>
    </source>
</evidence>
<dbReference type="GO" id="GO:0005886">
    <property type="term" value="C:plasma membrane"/>
    <property type="evidence" value="ECO:0007669"/>
    <property type="project" value="UniProtKB-SubCell"/>
</dbReference>
<reference evidence="13 14" key="1">
    <citation type="journal article" date="2014" name="BMC Genomics">
        <title>Comparison of environmental and isolate Sulfobacillus genomes reveals diverse carbon, sulfur, nitrogen, and hydrogen metabolisms.</title>
        <authorList>
            <person name="Justice N.B."/>
            <person name="Norman A."/>
            <person name="Brown C.T."/>
            <person name="Singh A."/>
            <person name="Thomas B.C."/>
            <person name="Banfield J.F."/>
        </authorList>
    </citation>
    <scope>NUCLEOTIDE SEQUENCE [LARGE SCALE GENOMIC DNA]</scope>
    <source>
        <strain evidence="13">AMDSBA1</strain>
    </source>
</reference>
<dbReference type="Proteomes" id="UP000242699">
    <property type="component" value="Unassembled WGS sequence"/>
</dbReference>
<keyword evidence="8 11" id="KW-1133">Transmembrane helix</keyword>
<accession>A0A2T2WQ00</accession>
<keyword evidence="5 11" id="KW-0812">Transmembrane</keyword>
<dbReference type="Pfam" id="PF12704">
    <property type="entry name" value="MacB_PCD"/>
    <property type="match status" value="1"/>
</dbReference>
<dbReference type="Pfam" id="PF00005">
    <property type="entry name" value="ABC_tran"/>
    <property type="match status" value="1"/>
</dbReference>
<dbReference type="CDD" id="cd03255">
    <property type="entry name" value="ABC_MJ0796_LolCDE_FtsE"/>
    <property type="match status" value="1"/>
</dbReference>
<dbReference type="InterPro" id="IPR017911">
    <property type="entry name" value="MacB-like_ATP-bd"/>
</dbReference>
<dbReference type="InterPro" id="IPR003593">
    <property type="entry name" value="AAA+_ATPase"/>
</dbReference>
<keyword evidence="13" id="KW-0449">Lipoprotein</keyword>
<dbReference type="Pfam" id="PF02687">
    <property type="entry name" value="FtsX"/>
    <property type="match status" value="1"/>
</dbReference>
<dbReference type="GO" id="GO:0016887">
    <property type="term" value="F:ATP hydrolysis activity"/>
    <property type="evidence" value="ECO:0007669"/>
    <property type="project" value="InterPro"/>
</dbReference>
<dbReference type="AlphaFoldDB" id="A0A2T2WQ00"/>
<dbReference type="InterPro" id="IPR003439">
    <property type="entry name" value="ABC_transporter-like_ATP-bd"/>
</dbReference>
<dbReference type="PROSITE" id="PS00211">
    <property type="entry name" value="ABC_TRANSPORTER_1"/>
    <property type="match status" value="1"/>
</dbReference>
<keyword evidence="3" id="KW-1003">Cell membrane</keyword>
<protein>
    <submittedName>
        <fullName evidence="13">Lipoprotein ABC transporter ATP-binding protein</fullName>
    </submittedName>
</protein>
<sequence length="670" mass="69315">MGNANTGLLPVVELVHIDKRYQRGQETVTALQDLSVTLMPGTVTVVLGPSGGGKSTLLHILGGMDRPSHGTVRVQGQDIAGWSSDELARYRRTQVGFVFQAFHLIASLSAQDNVALPLLLAGVSAADRKRRAQALLERVGLADRAQHRPGALSGGQIQRVAIARALAADPLLILADEPTGNLDSASGSALVDLLVALAHEDGRCVVIVTHNAAIADRADQVLHIQDGRITVESRTVPGSVPAPATSVLSRTASAVTLGRMAGRSLRQRWVRSLFTGLGIAIGVAAMVTLIGLGTGLKSHVMQSVLSLGSLDAVTVSPQAGPATTNLFQPSVVSGPTHPITARTLTMLSHLPGSRGAYASAAFMAQSTYRGRTTAIMLNPLPPASFWSVPGLLPTLQDGHLATHPGTVVLPADVARVLVGSHHSPRSLIGQIVKVRIAAMSGSLFSASGLSGASRPLALQSLRVTGIGVAGVGDVPYPTALHWMAQLRRGSTAGDYPGATVLARQSSQVASLARRIQARGYGTSTLQRTAQSISQSFRLIETGLGVIGGIALVVAGLMIGVVMSMAVLERRRDIGIFRALGARRRDIFRLFLSEAVWIGLAGGLVGLGLGGGVGWGINMLLGQSASGGLFALPWWLAGLSLILGGGVSLVAGAVPAGHAAALSPVDALRQE</sequence>
<evidence type="ECO:0000259" key="12">
    <source>
        <dbReference type="PROSITE" id="PS50893"/>
    </source>
</evidence>
<evidence type="ECO:0000313" key="14">
    <source>
        <dbReference type="Proteomes" id="UP000242699"/>
    </source>
</evidence>
<evidence type="ECO:0000256" key="7">
    <source>
        <dbReference type="ARBA" id="ARBA00022840"/>
    </source>
</evidence>
<comment type="similarity">
    <text evidence="10">Belongs to the ABC transporter superfamily. Macrolide exporter (TC 3.A.1.122) family.</text>
</comment>
<evidence type="ECO:0000256" key="5">
    <source>
        <dbReference type="ARBA" id="ARBA00022692"/>
    </source>
</evidence>
<evidence type="ECO:0000256" key="11">
    <source>
        <dbReference type="SAM" id="Phobius"/>
    </source>
</evidence>
<dbReference type="InterPro" id="IPR015854">
    <property type="entry name" value="ABC_transpr_LolD-like"/>
</dbReference>
<evidence type="ECO:0000256" key="3">
    <source>
        <dbReference type="ARBA" id="ARBA00022475"/>
    </source>
</evidence>
<evidence type="ECO:0000256" key="2">
    <source>
        <dbReference type="ARBA" id="ARBA00022448"/>
    </source>
</evidence>
<organism evidence="13 14">
    <name type="scientific">Sulfobacillus benefaciens</name>
    <dbReference type="NCBI Taxonomy" id="453960"/>
    <lineage>
        <taxon>Bacteria</taxon>
        <taxon>Bacillati</taxon>
        <taxon>Bacillota</taxon>
        <taxon>Clostridia</taxon>
        <taxon>Eubacteriales</taxon>
        <taxon>Clostridiales Family XVII. Incertae Sedis</taxon>
        <taxon>Sulfobacillus</taxon>
    </lineage>
</organism>
<dbReference type="InterPro" id="IPR003838">
    <property type="entry name" value="ABC3_permease_C"/>
</dbReference>
<dbReference type="GO" id="GO:0098796">
    <property type="term" value="C:membrane protein complex"/>
    <property type="evidence" value="ECO:0007669"/>
    <property type="project" value="UniProtKB-ARBA"/>
</dbReference>
<dbReference type="PANTHER" id="PTHR24220">
    <property type="entry name" value="IMPORT ATP-BINDING PROTEIN"/>
    <property type="match status" value="1"/>
</dbReference>
<feature type="domain" description="ABC transporter" evidence="12">
    <location>
        <begin position="12"/>
        <end position="251"/>
    </location>
</feature>
<keyword evidence="6" id="KW-0547">Nucleotide-binding</keyword>
<evidence type="ECO:0000313" key="13">
    <source>
        <dbReference type="EMBL" id="PSR24309.1"/>
    </source>
</evidence>
<dbReference type="PROSITE" id="PS50893">
    <property type="entry name" value="ABC_TRANSPORTER_2"/>
    <property type="match status" value="1"/>
</dbReference>